<comment type="similarity">
    <text evidence="1">Belongs to the UPF0337 (CsbD) family.</text>
</comment>
<keyword evidence="2" id="KW-0472">Membrane</keyword>
<dbReference type="PANTHER" id="PTHR34977:SF1">
    <property type="entry name" value="UPF0337 PROTEIN YJBJ"/>
    <property type="match status" value="1"/>
</dbReference>
<dbReference type="PANTHER" id="PTHR34977">
    <property type="entry name" value="UPF0337 PROTEIN YJBJ"/>
    <property type="match status" value="1"/>
</dbReference>
<evidence type="ECO:0000259" key="3">
    <source>
        <dbReference type="Pfam" id="PF05532"/>
    </source>
</evidence>
<dbReference type="Pfam" id="PF05532">
    <property type="entry name" value="CsbD"/>
    <property type="match status" value="1"/>
</dbReference>
<accession>A0A5C5WU80</accession>
<evidence type="ECO:0000313" key="5">
    <source>
        <dbReference type="Proteomes" id="UP000316598"/>
    </source>
</evidence>
<gene>
    <name evidence="4" type="ORF">Pla22_14120</name>
</gene>
<evidence type="ECO:0000256" key="2">
    <source>
        <dbReference type="SAM" id="Phobius"/>
    </source>
</evidence>
<name>A0A5C5WU80_9BACT</name>
<dbReference type="SUPFAM" id="SSF69047">
    <property type="entry name" value="Hypothetical protein YjbJ"/>
    <property type="match status" value="1"/>
</dbReference>
<organism evidence="4 5">
    <name type="scientific">Rubripirellula amarantea</name>
    <dbReference type="NCBI Taxonomy" id="2527999"/>
    <lineage>
        <taxon>Bacteria</taxon>
        <taxon>Pseudomonadati</taxon>
        <taxon>Planctomycetota</taxon>
        <taxon>Planctomycetia</taxon>
        <taxon>Pirellulales</taxon>
        <taxon>Pirellulaceae</taxon>
        <taxon>Rubripirellula</taxon>
    </lineage>
</organism>
<dbReference type="AlphaFoldDB" id="A0A5C5WU80"/>
<evidence type="ECO:0000313" key="4">
    <source>
        <dbReference type="EMBL" id="TWT53779.1"/>
    </source>
</evidence>
<feature type="domain" description="CsbD-like" evidence="3">
    <location>
        <begin position="6"/>
        <end position="56"/>
    </location>
</feature>
<keyword evidence="2" id="KW-0812">Transmembrane</keyword>
<dbReference type="Gene3D" id="1.10.1470.10">
    <property type="entry name" value="YjbJ"/>
    <property type="match status" value="1"/>
</dbReference>
<dbReference type="InterPro" id="IPR050423">
    <property type="entry name" value="UPF0337_stress_rsp"/>
</dbReference>
<reference evidence="4 5" key="1">
    <citation type="submission" date="2019-02" db="EMBL/GenBank/DDBJ databases">
        <title>Deep-cultivation of Planctomycetes and their phenomic and genomic characterization uncovers novel biology.</title>
        <authorList>
            <person name="Wiegand S."/>
            <person name="Jogler M."/>
            <person name="Boedeker C."/>
            <person name="Pinto D."/>
            <person name="Vollmers J."/>
            <person name="Rivas-Marin E."/>
            <person name="Kohn T."/>
            <person name="Peeters S.H."/>
            <person name="Heuer A."/>
            <person name="Rast P."/>
            <person name="Oberbeckmann S."/>
            <person name="Bunk B."/>
            <person name="Jeske O."/>
            <person name="Meyerdierks A."/>
            <person name="Storesund J.E."/>
            <person name="Kallscheuer N."/>
            <person name="Luecker S."/>
            <person name="Lage O.M."/>
            <person name="Pohl T."/>
            <person name="Merkel B.J."/>
            <person name="Hornburger P."/>
            <person name="Mueller R.-W."/>
            <person name="Bruemmer F."/>
            <person name="Labrenz M."/>
            <person name="Spormann A.M."/>
            <person name="Op Den Camp H."/>
            <person name="Overmann J."/>
            <person name="Amann R."/>
            <person name="Jetten M.S.M."/>
            <person name="Mascher T."/>
            <person name="Medema M.H."/>
            <person name="Devos D.P."/>
            <person name="Kaster A.-K."/>
            <person name="Ovreas L."/>
            <person name="Rohde M."/>
            <person name="Galperin M.Y."/>
            <person name="Jogler C."/>
        </authorList>
    </citation>
    <scope>NUCLEOTIDE SEQUENCE [LARGE SCALE GENOMIC DNA]</scope>
    <source>
        <strain evidence="4 5">Pla22</strain>
    </source>
</reference>
<dbReference type="InterPro" id="IPR008462">
    <property type="entry name" value="CsbD"/>
</dbReference>
<dbReference type="InterPro" id="IPR036629">
    <property type="entry name" value="YjbJ_sf"/>
</dbReference>
<feature type="transmembrane region" description="Helical" evidence="2">
    <location>
        <begin position="107"/>
        <end position="126"/>
    </location>
</feature>
<evidence type="ECO:0000256" key="1">
    <source>
        <dbReference type="ARBA" id="ARBA00009129"/>
    </source>
</evidence>
<keyword evidence="2" id="KW-1133">Transmembrane helix</keyword>
<comment type="caution">
    <text evidence="4">The sequence shown here is derived from an EMBL/GenBank/DDBJ whole genome shotgun (WGS) entry which is preliminary data.</text>
</comment>
<protein>
    <recommendedName>
        <fullName evidence="3">CsbD-like domain-containing protein</fullName>
    </recommendedName>
</protein>
<sequence length="142" mass="15897">MVMKQQTSGKWNSIHGAVQEKYGQITDDELREVEGDSEQLIGLIQQKVGAAREEVESFVTRIYQECGESCSHLTSRASEYAEVTGEKLRQGYERSTKAVARHPMESVATALGIGILAGIAIGYSLATDRYREPTWRERWSGR</sequence>
<keyword evidence="5" id="KW-1185">Reference proteome</keyword>
<dbReference type="EMBL" id="SJPI01000001">
    <property type="protein sequence ID" value="TWT53779.1"/>
    <property type="molecule type" value="Genomic_DNA"/>
</dbReference>
<dbReference type="Proteomes" id="UP000316598">
    <property type="component" value="Unassembled WGS sequence"/>
</dbReference>
<proteinExistence type="inferred from homology"/>